<dbReference type="AlphaFoldDB" id="A0A4Q1R0T3"/>
<evidence type="ECO:0008006" key="4">
    <source>
        <dbReference type="Google" id="ProtNLM"/>
    </source>
</evidence>
<dbReference type="Gene3D" id="3.90.930.1">
    <property type="match status" value="1"/>
</dbReference>
<reference evidence="2 3" key="1">
    <citation type="submission" date="2019-01" db="EMBL/GenBank/DDBJ databases">
        <title>Draft genome sequences of the type strain Streptomyces sioyaensis DSM 40032 and its novel strain, TM32, a thermotolerant antibiotics-producing actinobacterium.</title>
        <authorList>
            <person name="Nakaew N."/>
            <person name="Lumyong S."/>
            <person name="Sloan W.T."/>
            <person name="Sungthong R."/>
        </authorList>
    </citation>
    <scope>NUCLEOTIDE SEQUENCE [LARGE SCALE GENOMIC DNA]</scope>
    <source>
        <strain evidence="2 3">DSM 40032</strain>
    </source>
</reference>
<protein>
    <recommendedName>
        <fullName evidence="4">Toxin-antitoxin system YwqK family antitoxin</fullName>
    </recommendedName>
</protein>
<proteinExistence type="predicted"/>
<gene>
    <name evidence="2" type="ORF">EST54_16555</name>
</gene>
<dbReference type="SUPFAM" id="SSF82185">
    <property type="entry name" value="Histone H3 K4-specific methyltransferase SET7/9 N-terminal domain"/>
    <property type="match status" value="1"/>
</dbReference>
<evidence type="ECO:0000256" key="1">
    <source>
        <dbReference type="SAM" id="MobiDB-lite"/>
    </source>
</evidence>
<dbReference type="Proteomes" id="UP000289482">
    <property type="component" value="Unassembled WGS sequence"/>
</dbReference>
<dbReference type="GeneID" id="95779569"/>
<evidence type="ECO:0000313" key="3">
    <source>
        <dbReference type="Proteomes" id="UP000289482"/>
    </source>
</evidence>
<evidence type="ECO:0000313" key="2">
    <source>
        <dbReference type="EMBL" id="RXS66121.1"/>
    </source>
</evidence>
<feature type="compositionally biased region" description="Basic and acidic residues" evidence="1">
    <location>
        <begin position="102"/>
        <end position="116"/>
    </location>
</feature>
<feature type="region of interest" description="Disordered" evidence="1">
    <location>
        <begin position="83"/>
        <end position="116"/>
    </location>
</feature>
<comment type="caution">
    <text evidence="2">The sequence shown here is derived from an EMBL/GenBank/DDBJ whole genome shotgun (WGS) entry which is preliminary data.</text>
</comment>
<dbReference type="RefSeq" id="WP_129248402.1">
    <property type="nucleotide sequence ID" value="NZ_CBDRGM010000001.1"/>
</dbReference>
<organism evidence="2 3">
    <name type="scientific">Streptomyces sioyaensis</name>
    <dbReference type="NCBI Taxonomy" id="67364"/>
    <lineage>
        <taxon>Bacteria</taxon>
        <taxon>Bacillati</taxon>
        <taxon>Actinomycetota</taxon>
        <taxon>Actinomycetes</taxon>
        <taxon>Kitasatosporales</taxon>
        <taxon>Streptomycetaceae</taxon>
        <taxon>Streptomyces</taxon>
    </lineage>
</organism>
<keyword evidence="3" id="KW-1185">Reference proteome</keyword>
<sequence>MRIEYEDSYLDDDMRVHYEDELFTGEVVHRDGAGRVIAEISYVEGVPSGPQAEWYSDGTKKNEGQATFGLAVGDWRKWHPNGQLAEHSVFSPQGRRTHRRRWDKDGNLTEDKSFAS</sequence>
<accession>A0A4Q1R0T3</accession>
<dbReference type="EMBL" id="SDIF01000041">
    <property type="protein sequence ID" value="RXS66121.1"/>
    <property type="molecule type" value="Genomic_DNA"/>
</dbReference>
<name>A0A4Q1R0T3_9ACTN</name>